<feature type="compositionally biased region" description="Low complexity" evidence="1">
    <location>
        <begin position="60"/>
        <end position="71"/>
    </location>
</feature>
<keyword evidence="3" id="KW-1185">Reference proteome</keyword>
<evidence type="ECO:0000256" key="1">
    <source>
        <dbReference type="SAM" id="MobiDB-lite"/>
    </source>
</evidence>
<dbReference type="AlphaFoldDB" id="A0A811MQG6"/>
<organism evidence="2 3">
    <name type="scientific">Miscanthus lutarioriparius</name>
    <dbReference type="NCBI Taxonomy" id="422564"/>
    <lineage>
        <taxon>Eukaryota</taxon>
        <taxon>Viridiplantae</taxon>
        <taxon>Streptophyta</taxon>
        <taxon>Embryophyta</taxon>
        <taxon>Tracheophyta</taxon>
        <taxon>Spermatophyta</taxon>
        <taxon>Magnoliopsida</taxon>
        <taxon>Liliopsida</taxon>
        <taxon>Poales</taxon>
        <taxon>Poaceae</taxon>
        <taxon>PACMAD clade</taxon>
        <taxon>Panicoideae</taxon>
        <taxon>Andropogonodae</taxon>
        <taxon>Andropogoneae</taxon>
        <taxon>Saccharinae</taxon>
        <taxon>Miscanthus</taxon>
    </lineage>
</organism>
<proteinExistence type="predicted"/>
<evidence type="ECO:0000313" key="3">
    <source>
        <dbReference type="Proteomes" id="UP000604825"/>
    </source>
</evidence>
<accession>A0A811MQG6</accession>
<comment type="caution">
    <text evidence="2">The sequence shown here is derived from an EMBL/GenBank/DDBJ whole genome shotgun (WGS) entry which is preliminary data.</text>
</comment>
<feature type="region of interest" description="Disordered" evidence="1">
    <location>
        <begin position="45"/>
        <end position="71"/>
    </location>
</feature>
<sequence length="90" mass="10222">MARATEYVEGVGRRARWPSAAGMVKSTLLMSKRYCNAVGKEAIKPTTPTLRTQRRRSSRYSRIPGGTGRDVGSWWRRRRRVDVGGLRATR</sequence>
<protein>
    <submittedName>
        <fullName evidence="2">Uncharacterized protein</fullName>
    </submittedName>
</protein>
<reference evidence="2" key="1">
    <citation type="submission" date="2020-10" db="EMBL/GenBank/DDBJ databases">
        <authorList>
            <person name="Han B."/>
            <person name="Lu T."/>
            <person name="Zhao Q."/>
            <person name="Huang X."/>
            <person name="Zhao Y."/>
        </authorList>
    </citation>
    <scope>NUCLEOTIDE SEQUENCE</scope>
</reference>
<dbReference type="Proteomes" id="UP000604825">
    <property type="component" value="Unassembled WGS sequence"/>
</dbReference>
<name>A0A811MQG6_9POAL</name>
<dbReference type="EMBL" id="CAJGYO010000001">
    <property type="protein sequence ID" value="CAD6207762.1"/>
    <property type="molecule type" value="Genomic_DNA"/>
</dbReference>
<evidence type="ECO:0000313" key="2">
    <source>
        <dbReference type="EMBL" id="CAD6207762.1"/>
    </source>
</evidence>
<gene>
    <name evidence="2" type="ORF">NCGR_LOCUS5260</name>
</gene>